<dbReference type="InterPro" id="IPR016158">
    <property type="entry name" value="Cullin_homology"/>
</dbReference>
<dbReference type="InterPro" id="IPR019559">
    <property type="entry name" value="Cullin_neddylation_domain"/>
</dbReference>
<evidence type="ECO:0000259" key="2">
    <source>
        <dbReference type="PROSITE" id="PS50069"/>
    </source>
</evidence>
<evidence type="ECO:0000313" key="4">
    <source>
        <dbReference type="Proteomes" id="UP000031737"/>
    </source>
</evidence>
<dbReference type="SUPFAM" id="SSF75632">
    <property type="entry name" value="Cullin homology domain"/>
    <property type="match status" value="1"/>
</dbReference>
<dbReference type="OrthoDB" id="27073at2759"/>
<proteinExistence type="inferred from homology"/>
<accession>A0A061J4Y2</accession>
<sequence length="746" mass="83729">MRGGGDVMNEEVRRILNEPTRQQVLRRLLMEVLRRRREWKSGVPSCEAVGAVRPGCPDTNAQLHELQESKKRLRQMPTNCAVAIAELLQLQPQSARGGERLLVTTVLQSVVQGCQSFFPREALLSLLHSDTSEEARRVFLVKTWPQYWDSELAMTRELLGVVEESVKGLLTKLVFLWEAGSDAPVHGPLNTASGLQHCYVSHLLQVTLRPLLEELFALDATSKESATRGPLMVLLDIAQGMACVEAPPQGAPQLWEQVGAGTVLLGDFPREVGYVAMAEVCRGLLEARLTAAVEHFLGSGDLTEEQRGLRLLAYLLRTERVFCLLCEVQPLGARLRDSGGAVGCFYGIVKHAVANHLHRSRGADVFADTLLESMQAYILQRNRERAAVAALLLRNEDEFLSAVRLTQSVVSTDRYLRVYKELLAYRLLYYMVGRARDGGLDAAEARREKVQAEKAACEHLQKLFPLECDTVRQMVQMCLDMEAGEEAQVGHDPLVPQEEQGGATEEAAVRPVLWLLSRRAWPSYPVLEDAPRPLLQAMRQFARVYHAQHRDRRIVWLRTSMETITFTVGYPKATKVIVGSLELFNIFHCLSEAGAAGAPWTLLAQRIGKGKTMLQRGLKKLLNDGFFTVHAGAEEECVALNAIFTSHRSRYHFLQQPPRVGALAEAPRTITEEAHLSHAGAIMAAVIKHMKRVRTCMYDELFRAAQQQNPQFQLQNSDFKMALETLIEKEFVVRDPVRKQWFVYEA</sequence>
<dbReference type="InterPro" id="IPR045093">
    <property type="entry name" value="Cullin"/>
</dbReference>
<dbReference type="SMART" id="SM00884">
    <property type="entry name" value="Cullin_Nedd8"/>
    <property type="match status" value="1"/>
</dbReference>
<dbReference type="AlphaFoldDB" id="A0A061J4Y2"/>
<dbReference type="Pfam" id="PF10557">
    <property type="entry name" value="Cullin_Nedd8"/>
    <property type="match status" value="1"/>
</dbReference>
<evidence type="ECO:0000313" key="3">
    <source>
        <dbReference type="EMBL" id="ESL08367.1"/>
    </source>
</evidence>
<dbReference type="VEuPathDB" id="TriTrypDB:TRSC58_03930"/>
<dbReference type="PROSITE" id="PS50069">
    <property type="entry name" value="CULLIN_2"/>
    <property type="match status" value="1"/>
</dbReference>
<dbReference type="InterPro" id="IPR036388">
    <property type="entry name" value="WH-like_DNA-bd_sf"/>
</dbReference>
<reference evidence="3 4" key="1">
    <citation type="submission" date="2013-07" db="EMBL/GenBank/DDBJ databases">
        <authorList>
            <person name="Stoco P.H."/>
            <person name="Wagner G."/>
            <person name="Gerber A."/>
            <person name="Zaha A."/>
            <person name="Thompson C."/>
            <person name="Bartholomeu D.C."/>
            <person name="Luckemeyer D.D."/>
            <person name="Bahia D."/>
            <person name="Loreto E."/>
            <person name="Prestes E.B."/>
            <person name="Lima F.M."/>
            <person name="Rodrigues-Luiz G."/>
            <person name="Vallejo G.A."/>
            <person name="Filho J.F."/>
            <person name="Monteiro K.M."/>
            <person name="Tyler K.M."/>
            <person name="de Almeida L.G."/>
            <person name="Ortiz M.F."/>
            <person name="Siervo M.A."/>
            <person name="de Moraes M.H."/>
            <person name="Cunha O.L."/>
            <person name="Mendonca-Neto R."/>
            <person name="Silva R."/>
            <person name="Teixeira S.M."/>
            <person name="Murta S.M."/>
            <person name="Sincero T.C."/>
            <person name="Mendes T.A."/>
            <person name="Urmenyi T.P."/>
            <person name="Silva V.G."/>
            <person name="da Rocha W.D."/>
            <person name="Andersson B."/>
            <person name="Romanha A.J."/>
            <person name="Steindel M."/>
            <person name="de Vasconcelos A.T."/>
            <person name="Grisard E.C."/>
        </authorList>
    </citation>
    <scope>NUCLEOTIDE SEQUENCE [LARGE SCALE GENOMIC DNA]</scope>
    <source>
        <strain evidence="3 4">SC58</strain>
    </source>
</reference>
<dbReference type="SUPFAM" id="SSF46785">
    <property type="entry name" value="Winged helix' DNA-binding domain"/>
    <property type="match status" value="1"/>
</dbReference>
<gene>
    <name evidence="3" type="ORF">TRSC58_03930</name>
</gene>
<dbReference type="InterPro" id="IPR036390">
    <property type="entry name" value="WH_DNA-bd_sf"/>
</dbReference>
<comment type="caution">
    <text evidence="3">The sequence shown here is derived from an EMBL/GenBank/DDBJ whole genome shotgun (WGS) entry which is preliminary data.</text>
</comment>
<comment type="similarity">
    <text evidence="1">Belongs to the cullin family.</text>
</comment>
<protein>
    <recommendedName>
        <fullName evidence="2">Cullin family profile domain-containing protein</fullName>
    </recommendedName>
</protein>
<dbReference type="EMBL" id="AUPL01003930">
    <property type="protein sequence ID" value="ESL08367.1"/>
    <property type="molecule type" value="Genomic_DNA"/>
</dbReference>
<evidence type="ECO:0000256" key="1">
    <source>
        <dbReference type="PROSITE-ProRule" id="PRU00330"/>
    </source>
</evidence>
<dbReference type="Gene3D" id="3.30.230.130">
    <property type="entry name" value="Cullin, Chain C, Domain 2"/>
    <property type="match status" value="1"/>
</dbReference>
<organism evidence="3 4">
    <name type="scientific">Trypanosoma rangeli SC58</name>
    <dbReference type="NCBI Taxonomy" id="429131"/>
    <lineage>
        <taxon>Eukaryota</taxon>
        <taxon>Discoba</taxon>
        <taxon>Euglenozoa</taxon>
        <taxon>Kinetoplastea</taxon>
        <taxon>Metakinetoplastina</taxon>
        <taxon>Trypanosomatida</taxon>
        <taxon>Trypanosomatidae</taxon>
        <taxon>Trypanosoma</taxon>
        <taxon>Herpetosoma</taxon>
    </lineage>
</organism>
<dbReference type="Proteomes" id="UP000031737">
    <property type="component" value="Unassembled WGS sequence"/>
</dbReference>
<dbReference type="InterPro" id="IPR036317">
    <property type="entry name" value="Cullin_homology_sf"/>
</dbReference>
<dbReference type="PANTHER" id="PTHR11932">
    <property type="entry name" value="CULLIN"/>
    <property type="match status" value="1"/>
</dbReference>
<dbReference type="Gene3D" id="1.10.10.10">
    <property type="entry name" value="Winged helix-like DNA-binding domain superfamily/Winged helix DNA-binding domain"/>
    <property type="match status" value="1"/>
</dbReference>
<keyword evidence="4" id="KW-1185">Reference proteome</keyword>
<name>A0A061J4Y2_TRYRA</name>
<feature type="domain" description="Cullin family profile" evidence="2">
    <location>
        <begin position="366"/>
        <end position="558"/>
    </location>
</feature>